<name>A0A166TA05_COLIC</name>
<dbReference type="AlphaFoldDB" id="A0A166TA05"/>
<accession>A0A166TA05</accession>
<dbReference type="STRING" id="1573173.A0A166TA05"/>
<dbReference type="EMBL" id="LFIW01002399">
    <property type="protein sequence ID" value="KZL71762.1"/>
    <property type="molecule type" value="Genomic_DNA"/>
</dbReference>
<dbReference type="OrthoDB" id="4708870at2759"/>
<evidence type="ECO:0000313" key="2">
    <source>
        <dbReference type="EMBL" id="KZL71762.1"/>
    </source>
</evidence>
<feature type="compositionally biased region" description="Acidic residues" evidence="1">
    <location>
        <begin position="92"/>
        <end position="103"/>
    </location>
</feature>
<feature type="compositionally biased region" description="Basic residues" evidence="1">
    <location>
        <begin position="341"/>
        <end position="350"/>
    </location>
</feature>
<feature type="region of interest" description="Disordered" evidence="1">
    <location>
        <begin position="89"/>
        <end position="115"/>
    </location>
</feature>
<feature type="compositionally biased region" description="Polar residues" evidence="1">
    <location>
        <begin position="289"/>
        <end position="301"/>
    </location>
</feature>
<gene>
    <name evidence="2" type="ORF">CI238_02446</name>
</gene>
<organism evidence="2 3">
    <name type="scientific">Colletotrichum incanum</name>
    <name type="common">Soybean anthracnose fungus</name>
    <dbReference type="NCBI Taxonomy" id="1573173"/>
    <lineage>
        <taxon>Eukaryota</taxon>
        <taxon>Fungi</taxon>
        <taxon>Dikarya</taxon>
        <taxon>Ascomycota</taxon>
        <taxon>Pezizomycotina</taxon>
        <taxon>Sordariomycetes</taxon>
        <taxon>Hypocreomycetidae</taxon>
        <taxon>Glomerellales</taxon>
        <taxon>Glomerellaceae</taxon>
        <taxon>Colletotrichum</taxon>
        <taxon>Colletotrichum spaethianum species complex</taxon>
    </lineage>
</organism>
<evidence type="ECO:0000256" key="1">
    <source>
        <dbReference type="SAM" id="MobiDB-lite"/>
    </source>
</evidence>
<reference evidence="2 3" key="1">
    <citation type="submission" date="2015-06" db="EMBL/GenBank/DDBJ databases">
        <title>Survival trade-offs in plant roots during colonization by closely related pathogenic and mutualistic fungi.</title>
        <authorList>
            <person name="Hacquard S."/>
            <person name="Kracher B."/>
            <person name="Hiruma K."/>
            <person name="Weinman A."/>
            <person name="Muench P."/>
            <person name="Garrido Oter R."/>
            <person name="Ver Loren van Themaat E."/>
            <person name="Dallerey J.-F."/>
            <person name="Damm U."/>
            <person name="Henrissat B."/>
            <person name="Lespinet O."/>
            <person name="Thon M."/>
            <person name="Kemen E."/>
            <person name="McHardy A.C."/>
            <person name="Schulze-Lefert P."/>
            <person name="O'Connell R.J."/>
        </authorList>
    </citation>
    <scope>NUCLEOTIDE SEQUENCE [LARGE SCALE GENOMIC DNA]</scope>
    <source>
        <strain evidence="2 3">MAFF 238704</strain>
    </source>
</reference>
<protein>
    <submittedName>
        <fullName evidence="2">Uncharacterized protein</fullName>
    </submittedName>
</protein>
<keyword evidence="3" id="KW-1185">Reference proteome</keyword>
<sequence length="508" mass="57322">MGGSAFASGEHPLNTPRMPPNVYEHVKAKCTAALRELYICVASPIEGPEKEDFGDIDILVTWEKAAFQGRSGVEPAPAAAYERSKINKHGIDDEENDEFDFEEGQERSPSHSLMSRDEARQAIRAALGAEYTIFGKVGDHYAIPWPYSEAKVDAIDANKASNQYIQVDITICDSLQQMQWTLFKHAHGDLWSILGTIIKPYTLTADGHALFLRNPDIEKFEKYKSMARVCLTRDPVEILIFLGLDVARYSEPFASLQEMYEYAASCRFFCAQPDVGDEESGRTEPVRSPMSTEPATPSTALGSAGSPKSMDPVMPATSTRPEPPLVSELKPSNSGEEPARKKLKSKDRKRLKCRPAFRQWHEEFIPRCRAEGRFLGERVTWLEVTEEAFDRFCIRPWYKRVHLDVIRGRSEDRVLADVLKTIDDIVPADPTNPKRCQFRGGLKKALKSIIFKGDESYGVVPDKELRDGLGLMIKDEVDKFVSQKWKEVGNAVMEKNKQRYEGFCRNKG</sequence>
<proteinExistence type="predicted"/>
<comment type="caution">
    <text evidence="2">The sequence shown here is derived from an EMBL/GenBank/DDBJ whole genome shotgun (WGS) entry which is preliminary data.</text>
</comment>
<feature type="region of interest" description="Disordered" evidence="1">
    <location>
        <begin position="277"/>
        <end position="350"/>
    </location>
</feature>
<evidence type="ECO:0000313" key="3">
    <source>
        <dbReference type="Proteomes" id="UP000076584"/>
    </source>
</evidence>
<feature type="compositionally biased region" description="Basic and acidic residues" evidence="1">
    <location>
        <begin position="104"/>
        <end position="115"/>
    </location>
</feature>
<dbReference type="Proteomes" id="UP000076584">
    <property type="component" value="Unassembled WGS sequence"/>
</dbReference>